<dbReference type="Pfam" id="PF14289">
    <property type="entry name" value="DUF4369"/>
    <property type="match status" value="1"/>
</dbReference>
<dbReference type="PROSITE" id="PS51257">
    <property type="entry name" value="PROKAR_LIPOPROTEIN"/>
    <property type="match status" value="1"/>
</dbReference>
<accession>A0ABW5YKC8</accession>
<comment type="caution">
    <text evidence="2">The sequence shown here is derived from an EMBL/GenBank/DDBJ whole genome shotgun (WGS) entry which is preliminary data.</text>
</comment>
<proteinExistence type="predicted"/>
<dbReference type="InterPro" id="IPR025380">
    <property type="entry name" value="DUF4369"/>
</dbReference>
<reference evidence="3" key="1">
    <citation type="journal article" date="2019" name="Int. J. Syst. Evol. Microbiol.">
        <title>The Global Catalogue of Microorganisms (GCM) 10K type strain sequencing project: providing services to taxonomists for standard genome sequencing and annotation.</title>
        <authorList>
            <consortium name="The Broad Institute Genomics Platform"/>
            <consortium name="The Broad Institute Genome Sequencing Center for Infectious Disease"/>
            <person name="Wu L."/>
            <person name="Ma J."/>
        </authorList>
    </citation>
    <scope>NUCLEOTIDE SEQUENCE [LARGE SCALE GENOMIC DNA]</scope>
    <source>
        <strain evidence="3">KCTC 22671</strain>
    </source>
</reference>
<evidence type="ECO:0000259" key="1">
    <source>
        <dbReference type="Pfam" id="PF14289"/>
    </source>
</evidence>
<keyword evidence="3" id="KW-1185">Reference proteome</keyword>
<evidence type="ECO:0000313" key="2">
    <source>
        <dbReference type="EMBL" id="MFD2890965.1"/>
    </source>
</evidence>
<dbReference type="Proteomes" id="UP001597534">
    <property type="component" value="Unassembled WGS sequence"/>
</dbReference>
<dbReference type="RefSeq" id="WP_379810488.1">
    <property type="nucleotide sequence ID" value="NZ_JBHUPC010000010.1"/>
</dbReference>
<dbReference type="EMBL" id="JBHUPC010000010">
    <property type="protein sequence ID" value="MFD2890965.1"/>
    <property type="molecule type" value="Genomic_DNA"/>
</dbReference>
<evidence type="ECO:0000313" key="3">
    <source>
        <dbReference type="Proteomes" id="UP001597534"/>
    </source>
</evidence>
<gene>
    <name evidence="2" type="ORF">ACFS5J_02935</name>
</gene>
<organism evidence="2 3">
    <name type="scientific">Flavobacterium chuncheonense</name>
    <dbReference type="NCBI Taxonomy" id="2026653"/>
    <lineage>
        <taxon>Bacteria</taxon>
        <taxon>Pseudomonadati</taxon>
        <taxon>Bacteroidota</taxon>
        <taxon>Flavobacteriia</taxon>
        <taxon>Flavobacteriales</taxon>
        <taxon>Flavobacteriaceae</taxon>
        <taxon>Flavobacterium</taxon>
    </lineage>
</organism>
<name>A0ABW5YKC8_9FLAO</name>
<feature type="domain" description="DUF4369" evidence="1">
    <location>
        <begin position="27"/>
        <end position="125"/>
    </location>
</feature>
<protein>
    <submittedName>
        <fullName evidence="2">DUF4369 domain-containing protein</fullName>
    </submittedName>
</protein>
<sequence length="236" mass="27219">MKKFLLLAASVLTFISCEKDNKTGNLHLSGDIKGLGQGKLYIQKIQDTALVILDSIEFKGNSKFDTYVNIDEPEVLYLFLDRGQTNSIDNNMAFFAEPGEMNITTKLKEFYAAAKVTGSKNQELWEEFKQMNSRFTNENLEIMEKRLYNEMNFNPKTQDSINEAYNRLLTRKYRYVANFAVTHADHEIAPFLALTEIADINIAFLDTISKKMSPKIKKSKYGKMLDEHIENRKKEN</sequence>